<dbReference type="Pfam" id="PF03061">
    <property type="entry name" value="4HBT"/>
    <property type="match status" value="1"/>
</dbReference>
<evidence type="ECO:0000256" key="1">
    <source>
        <dbReference type="ARBA" id="ARBA00005953"/>
    </source>
</evidence>
<evidence type="ECO:0000313" key="5">
    <source>
        <dbReference type="Proteomes" id="UP001169069"/>
    </source>
</evidence>
<keyword evidence="5" id="KW-1185">Reference proteome</keyword>
<organism evidence="4 5">
    <name type="scientific">Sulfurovum zhangzhouensis</name>
    <dbReference type="NCBI Taxonomy" id="3019067"/>
    <lineage>
        <taxon>Bacteria</taxon>
        <taxon>Pseudomonadati</taxon>
        <taxon>Campylobacterota</taxon>
        <taxon>Epsilonproteobacteria</taxon>
        <taxon>Campylobacterales</taxon>
        <taxon>Sulfurovaceae</taxon>
        <taxon>Sulfurovum</taxon>
    </lineage>
</organism>
<dbReference type="InterPro" id="IPR006683">
    <property type="entry name" value="Thioestr_dom"/>
</dbReference>
<dbReference type="InterPro" id="IPR050563">
    <property type="entry name" value="4-hydroxybenzoyl-CoA_TE"/>
</dbReference>
<keyword evidence="2 4" id="KW-0378">Hydrolase</keyword>
<dbReference type="InterPro" id="IPR006684">
    <property type="entry name" value="YbgC/YbaW"/>
</dbReference>
<evidence type="ECO:0000313" key="4">
    <source>
        <dbReference type="EMBL" id="MDM5270752.1"/>
    </source>
</evidence>
<dbReference type="InterPro" id="IPR008272">
    <property type="entry name" value="HB-CoA_thioesterase_AS"/>
</dbReference>
<dbReference type="Proteomes" id="UP001169069">
    <property type="component" value="Unassembled WGS sequence"/>
</dbReference>
<name>A0ABT7QV84_9BACT</name>
<dbReference type="EC" id="3.1.2.-" evidence="4"/>
<protein>
    <submittedName>
        <fullName evidence="4">YbgC/FadM family acyl-CoA thioesterase</fullName>
        <ecNumber evidence="4">3.1.2.-</ecNumber>
    </submittedName>
</protein>
<comment type="similarity">
    <text evidence="1">Belongs to the 4-hydroxybenzoyl-CoA thioesterase family.</text>
</comment>
<dbReference type="PROSITE" id="PS01328">
    <property type="entry name" value="4HBCOA_THIOESTERASE"/>
    <property type="match status" value="1"/>
</dbReference>
<dbReference type="EMBL" id="JAQIBD010000001">
    <property type="protein sequence ID" value="MDM5270752.1"/>
    <property type="molecule type" value="Genomic_DNA"/>
</dbReference>
<dbReference type="PANTHER" id="PTHR31793">
    <property type="entry name" value="4-HYDROXYBENZOYL-COA THIOESTERASE FAMILY MEMBER"/>
    <property type="match status" value="1"/>
</dbReference>
<dbReference type="Gene3D" id="3.10.129.10">
    <property type="entry name" value="Hotdog Thioesterase"/>
    <property type="match status" value="1"/>
</dbReference>
<evidence type="ECO:0000256" key="2">
    <source>
        <dbReference type="ARBA" id="ARBA00022801"/>
    </source>
</evidence>
<dbReference type="CDD" id="cd00586">
    <property type="entry name" value="4HBT"/>
    <property type="match status" value="1"/>
</dbReference>
<accession>A0ABT7QV84</accession>
<dbReference type="PIRSF" id="PIRSF003230">
    <property type="entry name" value="YbgC"/>
    <property type="match status" value="1"/>
</dbReference>
<gene>
    <name evidence="4" type="ORF">PGH07_01000</name>
</gene>
<dbReference type="PANTHER" id="PTHR31793:SF37">
    <property type="entry name" value="ACYL-COA THIOESTER HYDROLASE YBGC"/>
    <property type="match status" value="1"/>
</dbReference>
<evidence type="ECO:0000259" key="3">
    <source>
        <dbReference type="Pfam" id="PF03061"/>
    </source>
</evidence>
<proteinExistence type="inferred from homology"/>
<dbReference type="GO" id="GO:0016787">
    <property type="term" value="F:hydrolase activity"/>
    <property type="evidence" value="ECO:0007669"/>
    <property type="project" value="UniProtKB-KW"/>
</dbReference>
<comment type="caution">
    <text evidence="4">The sequence shown here is derived from an EMBL/GenBank/DDBJ whole genome shotgun (WGS) entry which is preliminary data.</text>
</comment>
<feature type="domain" description="Thioesterase" evidence="3">
    <location>
        <begin position="13"/>
        <end position="91"/>
    </location>
</feature>
<dbReference type="RefSeq" id="WP_289412028.1">
    <property type="nucleotide sequence ID" value="NZ_JAQIBD010000001.1"/>
</dbReference>
<dbReference type="NCBIfam" id="TIGR00051">
    <property type="entry name" value="YbgC/FadM family acyl-CoA thioesterase"/>
    <property type="match status" value="1"/>
</dbReference>
<dbReference type="InterPro" id="IPR029069">
    <property type="entry name" value="HotDog_dom_sf"/>
</dbReference>
<sequence length="126" mass="14429">MKIRIYYEDTDAGGIVYHTNYIKYCERARSEHFFSRGIMPGEGNKYGFVVRKITADFLGSAVLGDVLEVKTSILNFKNSSMTLLQEITNENKILFSMEVLLVYVEEGKPRRVPDHLADILMDLNKS</sequence>
<reference evidence="4" key="1">
    <citation type="submission" date="2023-01" db="EMBL/GenBank/DDBJ databases">
        <title>Sulfurovum sp. zt1-1 genome assembly.</title>
        <authorList>
            <person name="Wang J."/>
        </authorList>
    </citation>
    <scope>NUCLEOTIDE SEQUENCE</scope>
    <source>
        <strain evidence="4">Zt1-1</strain>
    </source>
</reference>
<dbReference type="SUPFAM" id="SSF54637">
    <property type="entry name" value="Thioesterase/thiol ester dehydrase-isomerase"/>
    <property type="match status" value="1"/>
</dbReference>